<comment type="caution">
    <text evidence="1">The sequence shown here is derived from an EMBL/GenBank/DDBJ whole genome shotgun (WGS) entry which is preliminary data.</text>
</comment>
<feature type="non-terminal residue" evidence="1">
    <location>
        <position position="1"/>
    </location>
</feature>
<dbReference type="Proteomes" id="UP000004116">
    <property type="component" value="Unassembled WGS sequence"/>
</dbReference>
<dbReference type="AlphaFoldDB" id="G2H1D0"/>
<reference evidence="1 2" key="1">
    <citation type="journal article" date="2012" name="Genome Res.">
        <title>Genomic basis of endosymbiont-conferred protection against an insect parasitoid.</title>
        <authorList>
            <person name="Hansen A.K."/>
            <person name="Vorburger C."/>
            <person name="Moran N.A."/>
        </authorList>
    </citation>
    <scope>NUCLEOTIDE SEQUENCE [LARGE SCALE GENOMIC DNA]</scope>
    <source>
        <strain evidence="2">R5.15</strain>
    </source>
</reference>
<evidence type="ECO:0000313" key="2">
    <source>
        <dbReference type="Proteomes" id="UP000004116"/>
    </source>
</evidence>
<proteinExistence type="predicted"/>
<sequence>ILIGVRGQDTLIAGDGDDVIITAVETVRIRSLIVGERIDYVSLALTLAKRILGQKTG</sequence>
<evidence type="ECO:0000313" key="1">
    <source>
        <dbReference type="EMBL" id="EGY28195.1"/>
    </source>
</evidence>
<protein>
    <submittedName>
        <fullName evidence="1">Uncharacterized protein</fullName>
    </submittedName>
</protein>
<organism evidence="1 2">
    <name type="scientific">Candidatus Regiella insecticola 5.15</name>
    <dbReference type="NCBI Taxonomy" id="1005043"/>
    <lineage>
        <taxon>Bacteria</taxon>
        <taxon>Pseudomonadati</taxon>
        <taxon>Pseudomonadota</taxon>
        <taxon>Gammaproteobacteria</taxon>
        <taxon>Enterobacterales</taxon>
        <taxon>Enterobacteriaceae</taxon>
        <taxon>aphid secondary symbionts</taxon>
        <taxon>Candidatus Regiella</taxon>
    </lineage>
</organism>
<keyword evidence="2" id="KW-1185">Reference proteome</keyword>
<accession>G2H1D0</accession>
<dbReference type="EMBL" id="AGCA01000441">
    <property type="protein sequence ID" value="EGY28195.1"/>
    <property type="molecule type" value="Genomic_DNA"/>
</dbReference>
<gene>
    <name evidence="1" type="ORF">Rin_00018720</name>
</gene>
<name>G2H1D0_9ENTR</name>